<dbReference type="EMBL" id="JAERWL010000008">
    <property type="protein sequence ID" value="MBM9476750.1"/>
    <property type="molecule type" value="Genomic_DNA"/>
</dbReference>
<accession>A0A938YFJ4</accession>
<protein>
    <submittedName>
        <fullName evidence="3">LLM class flavin-dependent oxidoreductase</fullName>
    </submittedName>
</protein>
<evidence type="ECO:0000256" key="1">
    <source>
        <dbReference type="ARBA" id="ARBA00023002"/>
    </source>
</evidence>
<evidence type="ECO:0000313" key="3">
    <source>
        <dbReference type="EMBL" id="MBM9476750.1"/>
    </source>
</evidence>
<comment type="caution">
    <text evidence="3">The sequence shown here is derived from an EMBL/GenBank/DDBJ whole genome shotgun (WGS) entry which is preliminary data.</text>
</comment>
<dbReference type="InterPro" id="IPR036661">
    <property type="entry name" value="Luciferase-like_sf"/>
</dbReference>
<proteinExistence type="predicted"/>
<sequence length="320" mass="33555">MPTLSILAPVAPLRTEQLLPYAALVQWTGAHRLWQGQTLAVDPQQSFAAVASAGFRVPSATGVTLMPLRHPVEAALQARTLAAITGHPYVAGFGPGARSFQAAMLGRPYASPLTATREYVRAVRAALRSTPEDGDRTYFPASTVLAPLPTPPVEIGLGVLRTGMARVAGEVADVAITWLTPAAHLRDTLIPALQDGAAQAGRPAPRVVAMVPMALRRPDRDMVGTVLASNAGHLALPHYRAMLAAAGVVIDPADRDGSVRNLVQGGAFLFDDEDGLAKQIREYFDSGVDEVVINVGGVCQTEGAGVALRELETLVQVGAA</sequence>
<dbReference type="PANTHER" id="PTHR43244">
    <property type="match status" value="1"/>
</dbReference>
<dbReference type="SUPFAM" id="SSF51679">
    <property type="entry name" value="Bacterial luciferase-like"/>
    <property type="match status" value="1"/>
</dbReference>
<dbReference type="Gene3D" id="3.20.20.30">
    <property type="entry name" value="Luciferase-like domain"/>
    <property type="match status" value="1"/>
</dbReference>
<dbReference type="CDD" id="cd01097">
    <property type="entry name" value="Tetrahydromethanopterin_reductase"/>
    <property type="match status" value="1"/>
</dbReference>
<evidence type="ECO:0000313" key="4">
    <source>
        <dbReference type="Proteomes" id="UP000663801"/>
    </source>
</evidence>
<feature type="domain" description="Luciferase-like" evidence="2">
    <location>
        <begin position="16"/>
        <end position="290"/>
    </location>
</feature>
<dbReference type="GO" id="GO:0016705">
    <property type="term" value="F:oxidoreductase activity, acting on paired donors, with incorporation or reduction of molecular oxygen"/>
    <property type="evidence" value="ECO:0007669"/>
    <property type="project" value="InterPro"/>
</dbReference>
<dbReference type="AlphaFoldDB" id="A0A938YFJ4"/>
<dbReference type="Proteomes" id="UP000663801">
    <property type="component" value="Unassembled WGS sequence"/>
</dbReference>
<evidence type="ECO:0000259" key="2">
    <source>
        <dbReference type="Pfam" id="PF00296"/>
    </source>
</evidence>
<dbReference type="InterPro" id="IPR011251">
    <property type="entry name" value="Luciferase-like_dom"/>
</dbReference>
<gene>
    <name evidence="3" type="ORF">JL107_09865</name>
</gene>
<dbReference type="RefSeq" id="WP_205256857.1">
    <property type="nucleotide sequence ID" value="NZ_BAAAPV010000004.1"/>
</dbReference>
<keyword evidence="4" id="KW-1185">Reference proteome</keyword>
<keyword evidence="1" id="KW-0560">Oxidoreductase</keyword>
<name>A0A938YFJ4_9ACTN</name>
<reference evidence="3" key="1">
    <citation type="submission" date="2021-01" db="EMBL/GenBank/DDBJ databases">
        <title>KCTC 19127 draft genome.</title>
        <authorList>
            <person name="An D."/>
        </authorList>
    </citation>
    <scope>NUCLEOTIDE SEQUENCE</scope>
    <source>
        <strain evidence="3">KCTC 19127</strain>
    </source>
</reference>
<dbReference type="InterPro" id="IPR050564">
    <property type="entry name" value="F420-G6PD/mer"/>
</dbReference>
<organism evidence="3 4">
    <name type="scientific">Nakamurella flavida</name>
    <dbReference type="NCBI Taxonomy" id="363630"/>
    <lineage>
        <taxon>Bacteria</taxon>
        <taxon>Bacillati</taxon>
        <taxon>Actinomycetota</taxon>
        <taxon>Actinomycetes</taxon>
        <taxon>Nakamurellales</taxon>
        <taxon>Nakamurellaceae</taxon>
        <taxon>Nakamurella</taxon>
    </lineage>
</organism>
<dbReference type="Pfam" id="PF00296">
    <property type="entry name" value="Bac_luciferase"/>
    <property type="match status" value="1"/>
</dbReference>
<dbReference type="PANTHER" id="PTHR43244:SF1">
    <property type="entry name" value="5,10-METHYLENETETRAHYDROMETHANOPTERIN REDUCTASE"/>
    <property type="match status" value="1"/>
</dbReference>